<dbReference type="GO" id="GO:0004197">
    <property type="term" value="F:cysteine-type endopeptidase activity"/>
    <property type="evidence" value="ECO:0007669"/>
    <property type="project" value="InterPro"/>
</dbReference>
<evidence type="ECO:0000313" key="3">
    <source>
        <dbReference type="Proteomes" id="UP000031549"/>
    </source>
</evidence>
<dbReference type="EMBL" id="JTCM02000024">
    <property type="protein sequence ID" value="NEU73506.1"/>
    <property type="molecule type" value="Genomic_DNA"/>
</dbReference>
<dbReference type="Pfam" id="PF00656">
    <property type="entry name" value="Peptidase_C14"/>
    <property type="match status" value="1"/>
</dbReference>
<proteinExistence type="predicted"/>
<dbReference type="Proteomes" id="UP000031549">
    <property type="component" value="Unassembled WGS sequence"/>
</dbReference>
<keyword evidence="3" id="KW-1185">Reference proteome</keyword>
<comment type="caution">
    <text evidence="2">The sequence shown here is derived from an EMBL/GenBank/DDBJ whole genome shotgun (WGS) entry which is preliminary data.</text>
</comment>
<organism evidence="2 3">
    <name type="scientific">Hassallia byssoidea VB512170</name>
    <dbReference type="NCBI Taxonomy" id="1304833"/>
    <lineage>
        <taxon>Bacteria</taxon>
        <taxon>Bacillati</taxon>
        <taxon>Cyanobacteriota</taxon>
        <taxon>Cyanophyceae</taxon>
        <taxon>Nostocales</taxon>
        <taxon>Tolypothrichaceae</taxon>
        <taxon>Hassallia</taxon>
    </lineage>
</organism>
<sequence length="155" mass="17467">MTEQTNPISDLEFRQAYVVSSEYEPVNQGHSIIVTIGIDKYEQWSQLRNAVNDAVGIQQVLVDKIGFIAPVPPLLNCDATKDAILNLVEGQLYEVLQPDDSLLLFFAGHGHTRVDKIGGKELGETGFIVPVKARKPDPREYWNDYIEGRFFPKSY</sequence>
<evidence type="ECO:0000313" key="2">
    <source>
        <dbReference type="EMBL" id="NEU73506.1"/>
    </source>
</evidence>
<reference evidence="2 3" key="1">
    <citation type="journal article" date="2015" name="Genome Announc.">
        <title>Draft Genome Sequence of Cyanobacterium Hassallia byssoidea Strain VB512170, Isolated from Monuments in India.</title>
        <authorList>
            <person name="Singh D."/>
            <person name="Chandrababunaidu M.M."/>
            <person name="Panda A."/>
            <person name="Sen D."/>
            <person name="Bhattacharyya S."/>
            <person name="Adhikary S.P."/>
            <person name="Tripathy S."/>
        </authorList>
    </citation>
    <scope>NUCLEOTIDE SEQUENCE [LARGE SCALE GENOMIC DNA]</scope>
    <source>
        <strain evidence="2 3">VB512170</strain>
    </source>
</reference>
<dbReference type="AlphaFoldDB" id="A0A846H825"/>
<gene>
    <name evidence="2" type="ORF">PI95_013255</name>
</gene>
<accession>A0A846H825</accession>
<name>A0A846H825_9CYAN</name>
<dbReference type="RefSeq" id="WP_039737121.1">
    <property type="nucleotide sequence ID" value="NZ_JTCM02000024.1"/>
</dbReference>
<dbReference type="InterPro" id="IPR011600">
    <property type="entry name" value="Pept_C14_caspase"/>
</dbReference>
<dbReference type="GO" id="GO:0006508">
    <property type="term" value="P:proteolysis"/>
    <property type="evidence" value="ECO:0007669"/>
    <property type="project" value="InterPro"/>
</dbReference>
<evidence type="ECO:0000259" key="1">
    <source>
        <dbReference type="Pfam" id="PF00656"/>
    </source>
</evidence>
<feature type="domain" description="Peptidase C14 caspase" evidence="1">
    <location>
        <begin position="34"/>
        <end position="133"/>
    </location>
</feature>
<protein>
    <submittedName>
        <fullName evidence="2">Caspase family protein</fullName>
    </submittedName>
</protein>
<dbReference type="Gene3D" id="3.40.50.1460">
    <property type="match status" value="1"/>
</dbReference>
<dbReference type="InterPro" id="IPR029030">
    <property type="entry name" value="Caspase-like_dom_sf"/>
</dbReference>
<dbReference type="SUPFAM" id="SSF52129">
    <property type="entry name" value="Caspase-like"/>
    <property type="match status" value="1"/>
</dbReference>